<dbReference type="Proteomes" id="UP000238479">
    <property type="component" value="Chromosome 7"/>
</dbReference>
<comment type="caution">
    <text evidence="2">The sequence shown here is derived from an EMBL/GenBank/DDBJ whole genome shotgun (WGS) entry which is preliminary data.</text>
</comment>
<sequence length="135" mass="15706">MDTREKFTNLIRAPSCHIFPISFFSLLFHFLYFLLSTVFTPNPDRTEARRFCRVELEMGLKMECDLEIEIRMGLQLDAISQLLKLEICCIASSCEKLEYWLKLCISVHRVASNSKSPSFRGFKAEQQLNCQSSRV</sequence>
<reference evidence="2 3" key="1">
    <citation type="journal article" date="2018" name="Nat. Genet.">
        <title>The Rosa genome provides new insights in the design of modern roses.</title>
        <authorList>
            <person name="Bendahmane M."/>
        </authorList>
    </citation>
    <scope>NUCLEOTIDE SEQUENCE [LARGE SCALE GENOMIC DNA]</scope>
    <source>
        <strain evidence="3">cv. Old Blush</strain>
    </source>
</reference>
<feature type="transmembrane region" description="Helical" evidence="1">
    <location>
        <begin position="18"/>
        <end position="40"/>
    </location>
</feature>
<evidence type="ECO:0000256" key="1">
    <source>
        <dbReference type="SAM" id="Phobius"/>
    </source>
</evidence>
<name>A0A2P6PCU3_ROSCH</name>
<dbReference type="Gramene" id="PRQ19740">
    <property type="protein sequence ID" value="PRQ19740"/>
    <property type="gene ID" value="RchiOBHm_Chr7g0220521"/>
</dbReference>
<keyword evidence="1" id="KW-0472">Membrane</keyword>
<keyword evidence="3" id="KW-1185">Reference proteome</keyword>
<evidence type="ECO:0000313" key="3">
    <source>
        <dbReference type="Proteomes" id="UP000238479"/>
    </source>
</evidence>
<dbReference type="AlphaFoldDB" id="A0A2P6PCU3"/>
<proteinExistence type="predicted"/>
<accession>A0A2P6PCU3</accession>
<protein>
    <submittedName>
        <fullName evidence="2">Uncharacterized protein</fullName>
    </submittedName>
</protein>
<dbReference type="EMBL" id="PDCK01000045">
    <property type="protein sequence ID" value="PRQ19740.1"/>
    <property type="molecule type" value="Genomic_DNA"/>
</dbReference>
<evidence type="ECO:0000313" key="2">
    <source>
        <dbReference type="EMBL" id="PRQ19740.1"/>
    </source>
</evidence>
<keyword evidence="1" id="KW-1133">Transmembrane helix</keyword>
<keyword evidence="1" id="KW-0812">Transmembrane</keyword>
<organism evidence="2 3">
    <name type="scientific">Rosa chinensis</name>
    <name type="common">China rose</name>
    <dbReference type="NCBI Taxonomy" id="74649"/>
    <lineage>
        <taxon>Eukaryota</taxon>
        <taxon>Viridiplantae</taxon>
        <taxon>Streptophyta</taxon>
        <taxon>Embryophyta</taxon>
        <taxon>Tracheophyta</taxon>
        <taxon>Spermatophyta</taxon>
        <taxon>Magnoliopsida</taxon>
        <taxon>eudicotyledons</taxon>
        <taxon>Gunneridae</taxon>
        <taxon>Pentapetalae</taxon>
        <taxon>rosids</taxon>
        <taxon>fabids</taxon>
        <taxon>Rosales</taxon>
        <taxon>Rosaceae</taxon>
        <taxon>Rosoideae</taxon>
        <taxon>Rosoideae incertae sedis</taxon>
        <taxon>Rosa</taxon>
    </lineage>
</organism>
<gene>
    <name evidence="2" type="ORF">RchiOBHm_Chr7g0220521</name>
</gene>